<feature type="transmembrane region" description="Helical" evidence="6">
    <location>
        <begin position="371"/>
        <end position="391"/>
    </location>
</feature>
<evidence type="ECO:0000313" key="8">
    <source>
        <dbReference type="Proteomes" id="UP000018211"/>
    </source>
</evidence>
<evidence type="ECO:0000256" key="1">
    <source>
        <dbReference type="ARBA" id="ARBA00004651"/>
    </source>
</evidence>
<feature type="transmembrane region" description="Helical" evidence="6">
    <location>
        <begin position="342"/>
        <end position="365"/>
    </location>
</feature>
<feature type="transmembrane region" description="Helical" evidence="6">
    <location>
        <begin position="170"/>
        <end position="189"/>
    </location>
</feature>
<dbReference type="PANTHER" id="PTHR23513">
    <property type="entry name" value="INTEGRAL MEMBRANE EFFLUX PROTEIN-RELATED"/>
    <property type="match status" value="1"/>
</dbReference>
<dbReference type="Proteomes" id="UP000018211">
    <property type="component" value="Unassembled WGS sequence"/>
</dbReference>
<dbReference type="InterPro" id="IPR036259">
    <property type="entry name" value="MFS_trans_sf"/>
</dbReference>
<dbReference type="AlphaFoldDB" id="A0AAV2VLE1"/>
<dbReference type="RefSeq" id="WP_022610985.1">
    <property type="nucleotide sequence ID" value="NZ_LK391965.1"/>
</dbReference>
<comment type="caution">
    <text evidence="7">The sequence shown here is derived from an EMBL/GenBank/DDBJ whole genome shotgun (WGS) entry which is preliminary data.</text>
</comment>
<evidence type="ECO:0000313" key="7">
    <source>
        <dbReference type="EMBL" id="CCO45547.1"/>
    </source>
</evidence>
<sequence>MITVAKHPPFLRLWLGSTSSGFATWGLPFLLGYGMTLEMLSATLLGFALAFRTGGFLVGVLLGGVFADRFSSRQVVLYASLIAFSGILLMALSLPAVEVSDTALLLLGATLSGFGQGACRPAFQALVPRVIESQHLQSANAAMSLSIRIVTLLGPAGVTALAIATGFYSGFALLGICWLLSALLPPWVAQGKSQISVTNYSPKTMLTDMQEALVEVKRHPWFIVSLASLTIVIAAGYSATNVMLPIISKSEFGDSSLLTYSMTAYALGGLLGAVILGYRNFVPQGWWALVGLAVYGLVPLSLLLGHSVYFPIAAYLLAGIGIEIFNVIWFSSLQKEIPKEKLARVSSIDFLCSYGFAPMGLMLIAPLTEAFGANVVLIGCGVLCIAAPLLAMKESSAKHFRVES</sequence>
<dbReference type="SUPFAM" id="SSF103473">
    <property type="entry name" value="MFS general substrate transporter"/>
    <property type="match status" value="1"/>
</dbReference>
<feature type="transmembrane region" description="Helical" evidence="6">
    <location>
        <begin position="39"/>
        <end position="63"/>
    </location>
</feature>
<protein>
    <submittedName>
        <fullName evidence="7">Permease of the major facilitator superfamily</fullName>
    </submittedName>
</protein>
<feature type="transmembrane region" description="Helical" evidence="6">
    <location>
        <begin position="257"/>
        <end position="278"/>
    </location>
</feature>
<dbReference type="PANTHER" id="PTHR23513:SF11">
    <property type="entry name" value="STAPHYLOFERRIN A TRANSPORTER"/>
    <property type="match status" value="1"/>
</dbReference>
<dbReference type="GO" id="GO:0022857">
    <property type="term" value="F:transmembrane transporter activity"/>
    <property type="evidence" value="ECO:0007669"/>
    <property type="project" value="InterPro"/>
</dbReference>
<evidence type="ECO:0000256" key="5">
    <source>
        <dbReference type="ARBA" id="ARBA00023136"/>
    </source>
</evidence>
<comment type="subcellular location">
    <subcellularLocation>
        <location evidence="1">Cell membrane</location>
        <topology evidence="1">Multi-pass membrane protein</topology>
    </subcellularLocation>
</comment>
<dbReference type="Pfam" id="PF07690">
    <property type="entry name" value="MFS_1"/>
    <property type="match status" value="1"/>
</dbReference>
<feature type="transmembrane region" description="Helical" evidence="6">
    <location>
        <begin position="75"/>
        <end position="97"/>
    </location>
</feature>
<keyword evidence="5 6" id="KW-0472">Membrane</keyword>
<dbReference type="Gene3D" id="1.20.1250.20">
    <property type="entry name" value="MFS general substrate transporter like domains"/>
    <property type="match status" value="1"/>
</dbReference>
<reference evidence="7 8" key="1">
    <citation type="journal article" date="2013" name="ISME J.">
        <title>Comparative genomics of pathogenic lineages of Vibrio nigripulchritudo identifies virulence-associated traits.</title>
        <authorList>
            <person name="Goudenege D."/>
            <person name="Labreuche Y."/>
            <person name="Krin E."/>
            <person name="Ansquer D."/>
            <person name="Mangenot S."/>
            <person name="Calteau A."/>
            <person name="Medigue C."/>
            <person name="Mazel D."/>
            <person name="Polz M.F."/>
            <person name="Le Roux F."/>
        </authorList>
    </citation>
    <scope>NUCLEOTIDE SEQUENCE [LARGE SCALE GENOMIC DNA]</scope>
    <source>
        <strain evidence="7 8">SOn1</strain>
    </source>
</reference>
<feature type="transmembrane region" description="Helical" evidence="6">
    <location>
        <begin position="285"/>
        <end position="302"/>
    </location>
</feature>
<evidence type="ECO:0000256" key="2">
    <source>
        <dbReference type="ARBA" id="ARBA00022475"/>
    </source>
</evidence>
<dbReference type="InterPro" id="IPR011701">
    <property type="entry name" value="MFS"/>
</dbReference>
<proteinExistence type="predicted"/>
<dbReference type="CDD" id="cd06173">
    <property type="entry name" value="MFS_MefA_like"/>
    <property type="match status" value="1"/>
</dbReference>
<keyword evidence="3 6" id="KW-0812">Transmembrane</keyword>
<keyword evidence="2" id="KW-1003">Cell membrane</keyword>
<evidence type="ECO:0000256" key="4">
    <source>
        <dbReference type="ARBA" id="ARBA00022989"/>
    </source>
</evidence>
<feature type="transmembrane region" description="Helical" evidence="6">
    <location>
        <begin position="12"/>
        <end position="33"/>
    </location>
</feature>
<gene>
    <name evidence="7" type="ORF">VIBNISOn1_1530001</name>
</gene>
<keyword evidence="4 6" id="KW-1133">Transmembrane helix</keyword>
<accession>A0AAV2VLE1</accession>
<evidence type="ECO:0000256" key="3">
    <source>
        <dbReference type="ARBA" id="ARBA00022692"/>
    </source>
</evidence>
<dbReference type="GO" id="GO:0005886">
    <property type="term" value="C:plasma membrane"/>
    <property type="evidence" value="ECO:0007669"/>
    <property type="project" value="UniProtKB-SubCell"/>
</dbReference>
<organism evidence="7 8">
    <name type="scientific">Vibrio nigripulchritudo SOn1</name>
    <dbReference type="NCBI Taxonomy" id="1238450"/>
    <lineage>
        <taxon>Bacteria</taxon>
        <taxon>Pseudomonadati</taxon>
        <taxon>Pseudomonadota</taxon>
        <taxon>Gammaproteobacteria</taxon>
        <taxon>Vibrionales</taxon>
        <taxon>Vibrionaceae</taxon>
        <taxon>Vibrio</taxon>
    </lineage>
</organism>
<evidence type="ECO:0000256" key="6">
    <source>
        <dbReference type="SAM" id="Phobius"/>
    </source>
</evidence>
<name>A0AAV2VLE1_9VIBR</name>
<feature type="transmembrane region" description="Helical" evidence="6">
    <location>
        <begin position="308"/>
        <end position="330"/>
    </location>
</feature>
<dbReference type="EMBL" id="CAOF01000061">
    <property type="protein sequence ID" value="CCO45547.1"/>
    <property type="molecule type" value="Genomic_DNA"/>
</dbReference>
<feature type="transmembrane region" description="Helical" evidence="6">
    <location>
        <begin position="219"/>
        <end position="237"/>
    </location>
</feature>